<dbReference type="OrthoDB" id="300289at2759"/>
<evidence type="ECO:0008006" key="9">
    <source>
        <dbReference type="Google" id="ProtNLM"/>
    </source>
</evidence>
<dbReference type="PANTHER" id="PTHR23101">
    <property type="entry name" value="RAB GDP/GTP EXCHANGE FACTOR"/>
    <property type="match status" value="1"/>
</dbReference>
<evidence type="ECO:0000313" key="8">
    <source>
        <dbReference type="Proteomes" id="UP001107558"/>
    </source>
</evidence>
<dbReference type="GO" id="GO:0003677">
    <property type="term" value="F:DNA binding"/>
    <property type="evidence" value="ECO:0007669"/>
    <property type="project" value="InterPro"/>
</dbReference>
<dbReference type="GO" id="GO:0008270">
    <property type="term" value="F:zinc ion binding"/>
    <property type="evidence" value="ECO:0007669"/>
    <property type="project" value="UniProtKB-KW"/>
</dbReference>
<organism evidence="7 8">
    <name type="scientific">Polypedilum vanderplanki</name>
    <name type="common">Sleeping chironomid midge</name>
    <dbReference type="NCBI Taxonomy" id="319348"/>
    <lineage>
        <taxon>Eukaryota</taxon>
        <taxon>Metazoa</taxon>
        <taxon>Ecdysozoa</taxon>
        <taxon>Arthropoda</taxon>
        <taxon>Hexapoda</taxon>
        <taxon>Insecta</taxon>
        <taxon>Pterygota</taxon>
        <taxon>Neoptera</taxon>
        <taxon>Endopterygota</taxon>
        <taxon>Diptera</taxon>
        <taxon>Nematocera</taxon>
        <taxon>Chironomoidea</taxon>
        <taxon>Chironomidae</taxon>
        <taxon>Chironominae</taxon>
        <taxon>Polypedilum</taxon>
        <taxon>Polypedilum</taxon>
    </lineage>
</organism>
<evidence type="ECO:0000259" key="5">
    <source>
        <dbReference type="PROSITE" id="PS51036"/>
    </source>
</evidence>
<evidence type="ECO:0000256" key="1">
    <source>
        <dbReference type="ARBA" id="ARBA00022723"/>
    </source>
</evidence>
<dbReference type="Pfam" id="PF01754">
    <property type="entry name" value="zf-A20"/>
    <property type="match status" value="1"/>
</dbReference>
<feature type="compositionally biased region" description="Basic residues" evidence="4">
    <location>
        <begin position="113"/>
        <end position="123"/>
    </location>
</feature>
<dbReference type="PROSITE" id="PS51205">
    <property type="entry name" value="VPS9"/>
    <property type="match status" value="1"/>
</dbReference>
<feature type="domain" description="A20-type" evidence="5">
    <location>
        <begin position="8"/>
        <end position="43"/>
    </location>
</feature>
<evidence type="ECO:0000256" key="2">
    <source>
        <dbReference type="ARBA" id="ARBA00022771"/>
    </source>
</evidence>
<dbReference type="InterPro" id="IPR003123">
    <property type="entry name" value="VPS9"/>
</dbReference>
<keyword evidence="3" id="KW-0862">Zinc</keyword>
<dbReference type="PANTHER" id="PTHR23101:SF122">
    <property type="entry name" value="RABAPTIN-5-ASSOCIATED EXCHANGE FACTOR FOR RAB5"/>
    <property type="match status" value="1"/>
</dbReference>
<keyword evidence="1" id="KW-0479">Metal-binding</keyword>
<accession>A0A9J6C8S3</accession>
<dbReference type="SMART" id="SM00167">
    <property type="entry name" value="VPS9"/>
    <property type="match status" value="1"/>
</dbReference>
<dbReference type="SUPFAM" id="SSF57716">
    <property type="entry name" value="Glucocorticoid receptor-like (DNA-binding domain)"/>
    <property type="match status" value="1"/>
</dbReference>
<dbReference type="GO" id="GO:0005085">
    <property type="term" value="F:guanyl-nucleotide exchange factor activity"/>
    <property type="evidence" value="ECO:0007669"/>
    <property type="project" value="InterPro"/>
</dbReference>
<dbReference type="GO" id="GO:0007005">
    <property type="term" value="P:mitochondrion organization"/>
    <property type="evidence" value="ECO:0007669"/>
    <property type="project" value="InterPro"/>
</dbReference>
<keyword evidence="2" id="KW-0863">Zinc-finger</keyword>
<dbReference type="SUPFAM" id="SSF109993">
    <property type="entry name" value="VPS9 domain"/>
    <property type="match status" value="1"/>
</dbReference>
<dbReference type="Gene3D" id="1.20.1050.80">
    <property type="entry name" value="VPS9 domain"/>
    <property type="match status" value="1"/>
</dbReference>
<dbReference type="AlphaFoldDB" id="A0A9J6C8S3"/>
<evidence type="ECO:0000313" key="7">
    <source>
        <dbReference type="EMBL" id="KAG5678434.1"/>
    </source>
</evidence>
<dbReference type="Proteomes" id="UP001107558">
    <property type="component" value="Chromosome 2"/>
</dbReference>
<dbReference type="Gene3D" id="1.20.5.4770">
    <property type="match status" value="1"/>
</dbReference>
<proteinExistence type="predicted"/>
<feature type="compositionally biased region" description="Basic residues" evidence="4">
    <location>
        <begin position="54"/>
        <end position="68"/>
    </location>
</feature>
<evidence type="ECO:0000256" key="3">
    <source>
        <dbReference type="ARBA" id="ARBA00022833"/>
    </source>
</evidence>
<dbReference type="Pfam" id="PF14972">
    <property type="entry name" value="Mito_morph_reg"/>
    <property type="match status" value="1"/>
</dbReference>
<reference evidence="7" key="1">
    <citation type="submission" date="2021-03" db="EMBL/GenBank/DDBJ databases">
        <title>Chromosome level genome of the anhydrobiotic midge Polypedilum vanderplanki.</title>
        <authorList>
            <person name="Yoshida Y."/>
            <person name="Kikawada T."/>
            <person name="Gusev O."/>
        </authorList>
    </citation>
    <scope>NUCLEOTIDE SEQUENCE</scope>
    <source>
        <strain evidence="7">NIAS01</strain>
        <tissue evidence="7">Whole body or cell culture</tissue>
    </source>
</reference>
<keyword evidence="8" id="KW-1185">Reference proteome</keyword>
<feature type="domain" description="VPS9" evidence="6">
    <location>
        <begin position="238"/>
        <end position="381"/>
    </location>
</feature>
<dbReference type="GO" id="GO:0030139">
    <property type="term" value="C:endocytic vesicle"/>
    <property type="evidence" value="ECO:0007669"/>
    <property type="project" value="TreeGrafter"/>
</dbReference>
<gene>
    <name evidence="7" type="ORF">PVAND_008108</name>
</gene>
<dbReference type="GO" id="GO:0005743">
    <property type="term" value="C:mitochondrial inner membrane"/>
    <property type="evidence" value="ECO:0007669"/>
    <property type="project" value="InterPro"/>
</dbReference>
<protein>
    <recommendedName>
        <fullName evidence="9">Rab5 GDP/GTP exchange factor</fullName>
    </recommendedName>
</protein>
<dbReference type="SMART" id="SM00259">
    <property type="entry name" value="ZnF_A20"/>
    <property type="match status" value="1"/>
</dbReference>
<dbReference type="Gene3D" id="1.10.246.120">
    <property type="match status" value="1"/>
</dbReference>
<dbReference type="PROSITE" id="PS51036">
    <property type="entry name" value="ZF_A20"/>
    <property type="match status" value="1"/>
</dbReference>
<dbReference type="GO" id="GO:0005829">
    <property type="term" value="C:cytosol"/>
    <property type="evidence" value="ECO:0007669"/>
    <property type="project" value="TreeGrafter"/>
</dbReference>
<dbReference type="InterPro" id="IPR045046">
    <property type="entry name" value="Vps9-like"/>
</dbReference>
<dbReference type="InterPro" id="IPR037191">
    <property type="entry name" value="VPS9_dom_sf"/>
</dbReference>
<dbReference type="GO" id="GO:0016192">
    <property type="term" value="P:vesicle-mediated transport"/>
    <property type="evidence" value="ECO:0007669"/>
    <property type="project" value="InterPro"/>
</dbReference>
<comment type="caution">
    <text evidence="7">The sequence shown here is derived from an EMBL/GenBank/DDBJ whole genome shotgun (WGS) entry which is preliminary data.</text>
</comment>
<name>A0A9J6C8S3_POLVA</name>
<dbReference type="InterPro" id="IPR002653">
    <property type="entry name" value="Znf_A20"/>
</dbReference>
<dbReference type="Pfam" id="PF02204">
    <property type="entry name" value="VPS9"/>
    <property type="match status" value="1"/>
</dbReference>
<evidence type="ECO:0000256" key="4">
    <source>
        <dbReference type="SAM" id="MobiDB-lite"/>
    </source>
</evidence>
<dbReference type="GO" id="GO:0031267">
    <property type="term" value="F:small GTPase binding"/>
    <property type="evidence" value="ECO:0007669"/>
    <property type="project" value="TreeGrafter"/>
</dbReference>
<evidence type="ECO:0000259" key="6">
    <source>
        <dbReference type="PROSITE" id="PS51205"/>
    </source>
</evidence>
<feature type="region of interest" description="Disordered" evidence="4">
    <location>
        <begin position="51"/>
        <end position="90"/>
    </location>
</feature>
<dbReference type="EMBL" id="JADBJN010000002">
    <property type="protein sequence ID" value="KAG5678434.1"/>
    <property type="molecule type" value="Genomic_DNA"/>
</dbReference>
<feature type="region of interest" description="Disordered" evidence="4">
    <location>
        <begin position="103"/>
        <end position="134"/>
    </location>
</feature>
<dbReference type="InterPro" id="IPR026120">
    <property type="entry name" value="TMEM11"/>
</dbReference>
<sequence length="910" mass="104253">MYSKTKPRVENLKCRNESCDYYGNQQFDHYCSKCYRERVMRKRLTERSVAKSKVPAHHKQQQQHHHYRSVTTKTEEEPTHSTILIPTDDKKSKKRNLLEVISFKKSPGIPKESKKHHQHHNQQSRHEQPSSTSSLEIAHLETLKSLKISDRARRDFKTLLKTLDKTINNAYHSNESIDRISEIIQNGYERFKGFMETKDLTFYDVPVEIKEQTLDLFEKCIMTHHYKHLFSPHNTDDEEKDQLIHKRIRKLHWINAKHLMCTIDEVNSEARDYVYTAIMELVAMDSFATPFEKLECIVSCCRNIFTLLKQTSGNLASADDFLPALIFVVLKANPVRLQSNINYINRFSNANRLMSGETGYYFTNLCCAISFIENLTHESVQLTKEEFDEIMADGNIHSAWETALMSCESLNIISSNMKIMKDLNTRSHRFEDDISLFKIEMKEFKDDVFKKISSFIKTTPLNLKPPKTPIKVQSLLSGASSYNIRRSSSSDSSSVSKQLKANLVVAASANSVSDKKMGFSVIEENNFDNLVQNLSDTLQMDQVQVSSSGMLSTSNSADLLSISPIFGNPFDAQSFDESLITPDDDLIKGIRNINYDISYDISPENSLAEEVAQIRKYSNLVSQSHDETDTSIMKMSKSDLEEFDPLIIKDRENYQQQQVEFKPIENLSKSLIDDSPDKDFFLDQPLEPIKNVNPLGEYKGLSSQSSRIQTISCETGHQSNNTCQNAPPFIKKQKNKTQNKMSEDELKSPTVHLIREIYETNDAHEHFIAELDKALIEKVDYIIIEPTKIGDETARWIVVGNCLSKTSMICSSACIAAGYVWPKNNLIFGTLCTLSIFCSGLYLLSWNSDPCVHYQVETNPKKLSKVPLLKDFTSPIVLYYKPNTRSKYIQQILCGLVIGYCGYRLYESFK</sequence>